<evidence type="ECO:0000256" key="6">
    <source>
        <dbReference type="ARBA" id="ARBA00022989"/>
    </source>
</evidence>
<evidence type="ECO:0000256" key="5">
    <source>
        <dbReference type="ARBA" id="ARBA00022801"/>
    </source>
</evidence>
<evidence type="ECO:0000256" key="1">
    <source>
        <dbReference type="ARBA" id="ARBA00004651"/>
    </source>
</evidence>
<name>A0ABW5T7R0_9FLAO</name>
<dbReference type="RefSeq" id="WP_380289159.1">
    <property type="nucleotide sequence ID" value="NZ_JBHULY010000005.1"/>
</dbReference>
<keyword evidence="3" id="KW-0645">Protease</keyword>
<gene>
    <name evidence="9" type="primary">xrtF</name>
    <name evidence="9" type="ORF">ACFSR8_03760</name>
</gene>
<keyword evidence="7 8" id="KW-0472">Membrane</keyword>
<keyword evidence="10" id="KW-1185">Reference proteome</keyword>
<evidence type="ECO:0000256" key="7">
    <source>
        <dbReference type="ARBA" id="ARBA00023136"/>
    </source>
</evidence>
<evidence type="ECO:0000256" key="8">
    <source>
        <dbReference type="SAM" id="Phobius"/>
    </source>
</evidence>
<dbReference type="InterPro" id="IPR026392">
    <property type="entry name" value="Exo/Archaeosortase_dom"/>
</dbReference>
<protein>
    <submittedName>
        <fullName evidence="9">Exosortase family protein XrtF</fullName>
    </submittedName>
</protein>
<proteinExistence type="predicted"/>
<feature type="transmembrane region" description="Helical" evidence="8">
    <location>
        <begin position="169"/>
        <end position="191"/>
    </location>
</feature>
<sequence length="202" mass="23354">MRFRNNPDSYRDGMTKLGPLKALFIKYKAVIKFILTFLVVYIACAVIYKFYLQYSDGLKFYPDYFTNLVGLQTEVLLNSLGYQAELLPHPDEPSLKVMLNGNYLARVVEGCNSISVIILFLSFIVAFSGQLKTTFFFILSGSVLIYVVNLIRIVLLTIGLYHYPEYEDVLHTVIFPAIIYGMVFLLWIFWVNRFSKLNRKHG</sequence>
<evidence type="ECO:0000256" key="4">
    <source>
        <dbReference type="ARBA" id="ARBA00022692"/>
    </source>
</evidence>
<keyword evidence="2" id="KW-1003">Cell membrane</keyword>
<organism evidence="9 10">
    <name type="scientific">Hyunsoonleella rubra</name>
    <dbReference type="NCBI Taxonomy" id="1737062"/>
    <lineage>
        <taxon>Bacteria</taxon>
        <taxon>Pseudomonadati</taxon>
        <taxon>Bacteroidota</taxon>
        <taxon>Flavobacteriia</taxon>
        <taxon>Flavobacteriales</taxon>
        <taxon>Flavobacteriaceae</taxon>
    </lineage>
</organism>
<keyword evidence="6 8" id="KW-1133">Transmembrane helix</keyword>
<evidence type="ECO:0000256" key="2">
    <source>
        <dbReference type="ARBA" id="ARBA00022475"/>
    </source>
</evidence>
<evidence type="ECO:0000256" key="3">
    <source>
        <dbReference type="ARBA" id="ARBA00022670"/>
    </source>
</evidence>
<keyword evidence="4 8" id="KW-0812">Transmembrane</keyword>
<dbReference type="InterPro" id="IPR026323">
    <property type="entry name" value="Exosortase-related_prot_XrtF"/>
</dbReference>
<dbReference type="NCBIfam" id="TIGR04128">
    <property type="entry name" value="exoso_Fjoh_1448"/>
    <property type="match status" value="1"/>
</dbReference>
<evidence type="ECO:0000313" key="9">
    <source>
        <dbReference type="EMBL" id="MFD2725317.1"/>
    </source>
</evidence>
<dbReference type="EMBL" id="JBHULY010000005">
    <property type="protein sequence ID" value="MFD2725317.1"/>
    <property type="molecule type" value="Genomic_DNA"/>
</dbReference>
<comment type="subcellular location">
    <subcellularLocation>
        <location evidence="1">Cell membrane</location>
        <topology evidence="1">Multi-pass membrane protein</topology>
    </subcellularLocation>
</comment>
<dbReference type="NCBIfam" id="TIGR04178">
    <property type="entry name" value="exo_archaeo"/>
    <property type="match status" value="1"/>
</dbReference>
<dbReference type="Proteomes" id="UP001597476">
    <property type="component" value="Unassembled WGS sequence"/>
</dbReference>
<feature type="transmembrane region" description="Helical" evidence="8">
    <location>
        <begin position="29"/>
        <end position="51"/>
    </location>
</feature>
<evidence type="ECO:0000313" key="10">
    <source>
        <dbReference type="Proteomes" id="UP001597476"/>
    </source>
</evidence>
<keyword evidence="5" id="KW-0378">Hydrolase</keyword>
<reference evidence="10" key="1">
    <citation type="journal article" date="2019" name="Int. J. Syst. Evol. Microbiol.">
        <title>The Global Catalogue of Microorganisms (GCM) 10K type strain sequencing project: providing services to taxonomists for standard genome sequencing and annotation.</title>
        <authorList>
            <consortium name="The Broad Institute Genomics Platform"/>
            <consortium name="The Broad Institute Genome Sequencing Center for Infectious Disease"/>
            <person name="Wu L."/>
            <person name="Ma J."/>
        </authorList>
    </citation>
    <scope>NUCLEOTIDE SEQUENCE [LARGE SCALE GENOMIC DNA]</scope>
    <source>
        <strain evidence="10">KCTC 42398</strain>
    </source>
</reference>
<feature type="transmembrane region" description="Helical" evidence="8">
    <location>
        <begin position="134"/>
        <end position="163"/>
    </location>
</feature>
<accession>A0ABW5T7R0</accession>
<feature type="transmembrane region" description="Helical" evidence="8">
    <location>
        <begin position="103"/>
        <end position="127"/>
    </location>
</feature>
<comment type="caution">
    <text evidence="9">The sequence shown here is derived from an EMBL/GenBank/DDBJ whole genome shotgun (WGS) entry which is preliminary data.</text>
</comment>